<dbReference type="GeneID" id="36396821"/>
<evidence type="ECO:0000313" key="1">
    <source>
        <dbReference type="EMBL" id="CEG45474.1"/>
    </source>
</evidence>
<dbReference type="EMBL" id="CCYD01001572">
    <property type="protein sequence ID" value="CEG45474.1"/>
    <property type="molecule type" value="Genomic_DNA"/>
</dbReference>
<reference evidence="2" key="1">
    <citation type="submission" date="2014-09" db="EMBL/GenBank/DDBJ databases">
        <authorList>
            <person name="Sharma Rahul"/>
            <person name="Thines Marco"/>
        </authorList>
    </citation>
    <scope>NUCLEOTIDE SEQUENCE [LARGE SCALE GENOMIC DNA]</scope>
</reference>
<sequence>MTGAISGLDACRELTGIPGGQPVLPGLFVVSDKADKLISSVKIRYFLKKLHLLNCHSRFSAPRLSSLTEKRLDESTWSTFDNGIK</sequence>
<proteinExistence type="predicted"/>
<organism evidence="1 2">
    <name type="scientific">Plasmopara halstedii</name>
    <name type="common">Downy mildew of sunflower</name>
    <dbReference type="NCBI Taxonomy" id="4781"/>
    <lineage>
        <taxon>Eukaryota</taxon>
        <taxon>Sar</taxon>
        <taxon>Stramenopiles</taxon>
        <taxon>Oomycota</taxon>
        <taxon>Peronosporomycetes</taxon>
        <taxon>Peronosporales</taxon>
        <taxon>Peronosporaceae</taxon>
        <taxon>Plasmopara</taxon>
    </lineage>
</organism>
<protein>
    <submittedName>
        <fullName evidence="1">Uncharacterized protein</fullName>
    </submittedName>
</protein>
<name>A0A0P1AT61_PLAHL</name>
<dbReference type="AlphaFoldDB" id="A0A0P1AT61"/>
<dbReference type="RefSeq" id="XP_024581843.1">
    <property type="nucleotide sequence ID" value="XM_024716222.1"/>
</dbReference>
<accession>A0A0P1AT61</accession>
<evidence type="ECO:0000313" key="2">
    <source>
        <dbReference type="Proteomes" id="UP000054928"/>
    </source>
</evidence>
<keyword evidence="2" id="KW-1185">Reference proteome</keyword>
<dbReference type="Proteomes" id="UP000054928">
    <property type="component" value="Unassembled WGS sequence"/>
</dbReference>